<proteinExistence type="inferred from homology"/>
<feature type="modified residue" description="N6-(pyridoxal phosphate)lysine" evidence="2 3">
    <location>
        <position position="36"/>
    </location>
</feature>
<evidence type="ECO:0000313" key="7">
    <source>
        <dbReference type="Proteomes" id="UP000190774"/>
    </source>
</evidence>
<dbReference type="Gene3D" id="3.20.20.10">
    <property type="entry name" value="Alanine racemase"/>
    <property type="match status" value="1"/>
</dbReference>
<dbReference type="PANTHER" id="PTHR10146">
    <property type="entry name" value="PROLINE SYNTHETASE CO-TRANSCRIBED BACTERIAL HOMOLOG PROTEIN"/>
    <property type="match status" value="1"/>
</dbReference>
<dbReference type="InterPro" id="IPR001608">
    <property type="entry name" value="Ala_racemase_N"/>
</dbReference>
<feature type="domain" description="Alanine racemase N-terminal" evidence="5">
    <location>
        <begin position="8"/>
        <end position="226"/>
    </location>
</feature>
<dbReference type="Proteomes" id="UP000190774">
    <property type="component" value="Unassembled WGS sequence"/>
</dbReference>
<keyword evidence="7" id="KW-1185">Reference proteome</keyword>
<organism evidence="6 7">
    <name type="scientific">Prosthecobacter debontii</name>
    <dbReference type="NCBI Taxonomy" id="48467"/>
    <lineage>
        <taxon>Bacteria</taxon>
        <taxon>Pseudomonadati</taxon>
        <taxon>Verrucomicrobiota</taxon>
        <taxon>Verrucomicrobiia</taxon>
        <taxon>Verrucomicrobiales</taxon>
        <taxon>Verrucomicrobiaceae</taxon>
        <taxon>Prosthecobacter</taxon>
    </lineage>
</organism>
<dbReference type="Pfam" id="PF01168">
    <property type="entry name" value="Ala_racemase_N"/>
    <property type="match status" value="1"/>
</dbReference>
<gene>
    <name evidence="6" type="ORF">SAMN02745166_03736</name>
</gene>
<dbReference type="OrthoDB" id="9804072at2"/>
<comment type="cofactor">
    <cofactor evidence="3">
        <name>pyridoxal 5'-phosphate</name>
        <dbReference type="ChEBI" id="CHEBI:597326"/>
    </cofactor>
</comment>
<evidence type="ECO:0000256" key="2">
    <source>
        <dbReference type="HAMAP-Rule" id="MF_02087"/>
    </source>
</evidence>
<dbReference type="FunFam" id="3.20.20.10:FF:000018">
    <property type="entry name" value="Pyridoxal phosphate homeostasis protein"/>
    <property type="match status" value="1"/>
</dbReference>
<dbReference type="RefSeq" id="WP_078814902.1">
    <property type="nucleotide sequence ID" value="NZ_FUYE01000014.1"/>
</dbReference>
<dbReference type="InterPro" id="IPR011078">
    <property type="entry name" value="PyrdxlP_homeostasis"/>
</dbReference>
<protein>
    <recommendedName>
        <fullName evidence="2">Pyridoxal phosphate homeostasis protein</fullName>
        <shortName evidence="2">PLP homeostasis protein</shortName>
    </recommendedName>
</protein>
<evidence type="ECO:0000313" key="6">
    <source>
        <dbReference type="EMBL" id="SKB03001.1"/>
    </source>
</evidence>
<evidence type="ECO:0000256" key="4">
    <source>
        <dbReference type="RuleBase" id="RU004514"/>
    </source>
</evidence>
<evidence type="ECO:0000256" key="1">
    <source>
        <dbReference type="ARBA" id="ARBA00022898"/>
    </source>
</evidence>
<dbReference type="GO" id="GO:0030170">
    <property type="term" value="F:pyridoxal phosphate binding"/>
    <property type="evidence" value="ECO:0007669"/>
    <property type="project" value="UniProtKB-UniRule"/>
</dbReference>
<evidence type="ECO:0000259" key="5">
    <source>
        <dbReference type="Pfam" id="PF01168"/>
    </source>
</evidence>
<comment type="similarity">
    <text evidence="2 4">Belongs to the pyridoxal phosphate-binding protein YggS/PROSC family.</text>
</comment>
<name>A0A1T4YP20_9BACT</name>
<dbReference type="PIRSF" id="PIRSF004848">
    <property type="entry name" value="YBL036c_PLPDEIII"/>
    <property type="match status" value="1"/>
</dbReference>
<dbReference type="STRING" id="48467.SAMN02745166_03736"/>
<dbReference type="InterPro" id="IPR029066">
    <property type="entry name" value="PLP-binding_barrel"/>
</dbReference>
<evidence type="ECO:0000256" key="3">
    <source>
        <dbReference type="PIRSR" id="PIRSR004848-1"/>
    </source>
</evidence>
<dbReference type="HAMAP" id="MF_02087">
    <property type="entry name" value="PLP_homeostasis"/>
    <property type="match status" value="1"/>
</dbReference>
<dbReference type="SUPFAM" id="SSF51419">
    <property type="entry name" value="PLP-binding barrel"/>
    <property type="match status" value="1"/>
</dbReference>
<dbReference type="CDD" id="cd00635">
    <property type="entry name" value="PLPDE_III_YBL036c_like"/>
    <property type="match status" value="1"/>
</dbReference>
<accession>A0A1T4YP20</accession>
<keyword evidence="1 2" id="KW-0663">Pyridoxal phosphate</keyword>
<dbReference type="NCBIfam" id="TIGR00044">
    <property type="entry name" value="YggS family pyridoxal phosphate-dependent enzyme"/>
    <property type="match status" value="1"/>
</dbReference>
<comment type="function">
    <text evidence="2">Pyridoxal 5'-phosphate (PLP)-binding protein, which is involved in PLP homeostasis.</text>
</comment>
<sequence length="230" mass="25473">MSDLTDRLQEIRHRIAEAAQRSGRVADAVDLLAVSKTYPVEVIQEAVEAGQVMFGENRVQEILLKQPQLPGRLQWHLIGPLQSNKVRKVLPLVQMIHAVDSVSIAQDINRIAGELGLHPKVLLEINLAAESSKHGFTPQVIREQLETLYGLDRLYIQGVMCIPPFDPVAEKTRKYFTQLRQIRDELEKLGGAPLPVLSMGMSHDFDVAIEEGATIVRVGSAIFGSRAAKA</sequence>
<dbReference type="PANTHER" id="PTHR10146:SF14">
    <property type="entry name" value="PYRIDOXAL PHOSPHATE HOMEOSTASIS PROTEIN"/>
    <property type="match status" value="1"/>
</dbReference>
<dbReference type="EMBL" id="FUYE01000014">
    <property type="protein sequence ID" value="SKB03001.1"/>
    <property type="molecule type" value="Genomic_DNA"/>
</dbReference>
<reference evidence="7" key="1">
    <citation type="submission" date="2017-02" db="EMBL/GenBank/DDBJ databases">
        <authorList>
            <person name="Varghese N."/>
            <person name="Submissions S."/>
        </authorList>
    </citation>
    <scope>NUCLEOTIDE SEQUENCE [LARGE SCALE GENOMIC DNA]</scope>
    <source>
        <strain evidence="7">ATCC 700200</strain>
    </source>
</reference>
<dbReference type="AlphaFoldDB" id="A0A1T4YP20"/>